<name>A0A4P9WPT6_9FUNG</name>
<sequence length="666" mass="71682">MAELVPSISEVTRIVRSLYDEITHTSKHTSPAPHAALPRSPPELTERMVAISESLTRRSRTIFECIASLHDHASRPPPSMQASISTAVAESIQASVDSMRVLEQLALRAAAMEEEEEEEEGGGFEGRRILVLVAELMVTLLEMFRSAGAVMDSVRVGVSGEGGSGTGKDGGEVPSKARRMVLKFRDLILSRRAGAGAEGVAPSAEHDAHSGSRPDGGAADPHAELTVLNRRGKAMIKSMTRLLDVLTSVPGYEETMAARTRAMRGDDEPRASRSILAGDSAPPFKSDEKVHFNDASAPHAAKASREGVQNSAPLLPTASSTSKENGMMPQRVRKLRTFSYPADNRSSSWTLEIPPNDSTRSSLSARMRGQSLSRPSKNQDPFQSSGAAESQRRVSLPPPYEALAKHLEALDQIQSRTRSSLRTRSSTTLKEGLGSVRASTTGGDGSTWVSAVFPLQGGGAPVPLAGLVQATAPPAAAWATPTILSPRSSVNLLRYPSLPSTVRLDVDPVFPLAGPSITFPPPPTDPPPAPRHLHMAWASVRTEWEPSFTVASEKKRRSDAGESAWRRVLLRLDIKERTLGIFDEKRVGAAARGGVDPESVNIKPLEHYKLRNAAVEKAMTVARLYVFAVRLVSGVRLLVQMGSDVEAAEWMRLVRAGCEGFVTVIP</sequence>
<dbReference type="Gene3D" id="2.30.29.30">
    <property type="entry name" value="Pleckstrin-homology domain (PH domain)/Phosphotyrosine-binding domain (PTB)"/>
    <property type="match status" value="1"/>
</dbReference>
<dbReference type="AlphaFoldDB" id="A0A4P9WPT6"/>
<evidence type="ECO:0000313" key="2">
    <source>
        <dbReference type="EMBL" id="RKO93768.1"/>
    </source>
</evidence>
<protein>
    <recommendedName>
        <fullName evidence="4">PH domain-containing protein</fullName>
    </recommendedName>
</protein>
<dbReference type="Proteomes" id="UP000269721">
    <property type="component" value="Unassembled WGS sequence"/>
</dbReference>
<keyword evidence="3" id="KW-1185">Reference proteome</keyword>
<feature type="region of interest" description="Disordered" evidence="1">
    <location>
        <begin position="259"/>
        <end position="330"/>
    </location>
</feature>
<accession>A0A4P9WPT6</accession>
<feature type="region of interest" description="Disordered" evidence="1">
    <location>
        <begin position="197"/>
        <end position="221"/>
    </location>
</feature>
<feature type="compositionally biased region" description="Low complexity" evidence="1">
    <location>
        <begin position="415"/>
        <end position="429"/>
    </location>
</feature>
<evidence type="ECO:0000313" key="3">
    <source>
        <dbReference type="Proteomes" id="UP000269721"/>
    </source>
</evidence>
<reference evidence="3" key="1">
    <citation type="journal article" date="2018" name="Nat. Microbiol.">
        <title>Leveraging single-cell genomics to expand the fungal tree of life.</title>
        <authorList>
            <person name="Ahrendt S.R."/>
            <person name="Quandt C.A."/>
            <person name="Ciobanu D."/>
            <person name="Clum A."/>
            <person name="Salamov A."/>
            <person name="Andreopoulos B."/>
            <person name="Cheng J.F."/>
            <person name="Woyke T."/>
            <person name="Pelin A."/>
            <person name="Henrissat B."/>
            <person name="Reynolds N.K."/>
            <person name="Benny G.L."/>
            <person name="Smith M.E."/>
            <person name="James T.Y."/>
            <person name="Grigoriev I.V."/>
        </authorList>
    </citation>
    <scope>NUCLEOTIDE SEQUENCE [LARGE SCALE GENOMIC DNA]</scope>
</reference>
<feature type="region of interest" description="Disordered" evidence="1">
    <location>
        <begin position="414"/>
        <end position="441"/>
    </location>
</feature>
<feature type="region of interest" description="Disordered" evidence="1">
    <location>
        <begin position="343"/>
        <end position="395"/>
    </location>
</feature>
<evidence type="ECO:0000256" key="1">
    <source>
        <dbReference type="SAM" id="MobiDB-lite"/>
    </source>
</evidence>
<feature type="compositionally biased region" description="Polar residues" evidence="1">
    <location>
        <begin position="307"/>
        <end position="324"/>
    </location>
</feature>
<organism evidence="2 3">
    <name type="scientific">Blyttiomyces helicus</name>
    <dbReference type="NCBI Taxonomy" id="388810"/>
    <lineage>
        <taxon>Eukaryota</taxon>
        <taxon>Fungi</taxon>
        <taxon>Fungi incertae sedis</taxon>
        <taxon>Chytridiomycota</taxon>
        <taxon>Chytridiomycota incertae sedis</taxon>
        <taxon>Chytridiomycetes</taxon>
        <taxon>Chytridiomycetes incertae sedis</taxon>
        <taxon>Blyttiomyces</taxon>
    </lineage>
</organism>
<dbReference type="InterPro" id="IPR011993">
    <property type="entry name" value="PH-like_dom_sf"/>
</dbReference>
<feature type="compositionally biased region" description="Polar residues" evidence="1">
    <location>
        <begin position="344"/>
        <end position="388"/>
    </location>
</feature>
<evidence type="ECO:0008006" key="4">
    <source>
        <dbReference type="Google" id="ProtNLM"/>
    </source>
</evidence>
<dbReference type="EMBL" id="KZ994120">
    <property type="protein sequence ID" value="RKO93768.1"/>
    <property type="molecule type" value="Genomic_DNA"/>
</dbReference>
<gene>
    <name evidence="2" type="ORF">BDK51DRAFT_42140</name>
</gene>
<proteinExistence type="predicted"/>
<dbReference type="OrthoDB" id="2162514at2759"/>